<sequence length="212" mass="23665">MTEPRKSCQQSYAKVPSNKHNITFFVLEMANRRSVQFSFRDDCNEVVKGQGGCNYKSQLEVVKGQGGCNYKSQLEVVKGQGGCNYKSQLEVVKGQGGCNYKSQLEVVKGQGGCNYKSQSDNEERVKTVSYSLICKSAAIHVIRIILGYTLMLCVMTMNIWIIVSVLVGCAIGYFLSRPWVYTTKASRPRDKKALNVILSDLSYPLLIMKTDV</sequence>
<keyword evidence="3 4" id="KW-0472">Membrane</keyword>
<keyword evidence="1 4" id="KW-0812">Transmembrane</keyword>
<protein>
    <recommendedName>
        <fullName evidence="4">Copper transport protein</fullName>
    </recommendedName>
</protein>
<gene>
    <name evidence="5" type="ORF">MCOR_18564</name>
</gene>
<reference evidence="5 6" key="1">
    <citation type="submission" date="2020-06" db="EMBL/GenBank/DDBJ databases">
        <authorList>
            <person name="Li R."/>
            <person name="Bekaert M."/>
        </authorList>
    </citation>
    <scope>NUCLEOTIDE SEQUENCE [LARGE SCALE GENOMIC DNA]</scope>
    <source>
        <strain evidence="6">wild</strain>
    </source>
</reference>
<dbReference type="InterPro" id="IPR007274">
    <property type="entry name" value="Cop_transporter"/>
</dbReference>
<feature type="transmembrane region" description="Helical" evidence="4">
    <location>
        <begin position="132"/>
        <end position="151"/>
    </location>
</feature>
<evidence type="ECO:0000256" key="2">
    <source>
        <dbReference type="ARBA" id="ARBA00022989"/>
    </source>
</evidence>
<keyword evidence="4" id="KW-0187">Copper transport</keyword>
<dbReference type="OrthoDB" id="6158546at2759"/>
<feature type="transmembrane region" description="Helical" evidence="4">
    <location>
        <begin position="157"/>
        <end position="175"/>
    </location>
</feature>
<dbReference type="PANTHER" id="PTHR12483:SF8">
    <property type="entry name" value="PROTEIN SLC31A2"/>
    <property type="match status" value="1"/>
</dbReference>
<accession>A0A6J8BFM7</accession>
<organism evidence="5 6">
    <name type="scientific">Mytilus coruscus</name>
    <name type="common">Sea mussel</name>
    <dbReference type="NCBI Taxonomy" id="42192"/>
    <lineage>
        <taxon>Eukaryota</taxon>
        <taxon>Metazoa</taxon>
        <taxon>Spiralia</taxon>
        <taxon>Lophotrochozoa</taxon>
        <taxon>Mollusca</taxon>
        <taxon>Bivalvia</taxon>
        <taxon>Autobranchia</taxon>
        <taxon>Pteriomorphia</taxon>
        <taxon>Mytilida</taxon>
        <taxon>Mytiloidea</taxon>
        <taxon>Mytilidae</taxon>
        <taxon>Mytilinae</taxon>
        <taxon>Mytilus</taxon>
    </lineage>
</organism>
<evidence type="ECO:0000313" key="5">
    <source>
        <dbReference type="EMBL" id="CAC5382768.1"/>
    </source>
</evidence>
<dbReference type="GO" id="GO:0005375">
    <property type="term" value="F:copper ion transmembrane transporter activity"/>
    <property type="evidence" value="ECO:0007669"/>
    <property type="project" value="UniProtKB-UniRule"/>
</dbReference>
<dbReference type="Proteomes" id="UP000507470">
    <property type="component" value="Unassembled WGS sequence"/>
</dbReference>
<dbReference type="EMBL" id="CACVKT020003265">
    <property type="protein sequence ID" value="CAC5382768.1"/>
    <property type="molecule type" value="Genomic_DNA"/>
</dbReference>
<dbReference type="PANTHER" id="PTHR12483">
    <property type="entry name" value="SOLUTE CARRIER FAMILY 31 COPPER TRANSPORTERS"/>
    <property type="match status" value="1"/>
</dbReference>
<proteinExistence type="inferred from homology"/>
<dbReference type="Pfam" id="PF04145">
    <property type="entry name" value="Ctr"/>
    <property type="match status" value="1"/>
</dbReference>
<keyword evidence="6" id="KW-1185">Reference proteome</keyword>
<evidence type="ECO:0000313" key="6">
    <source>
        <dbReference type="Proteomes" id="UP000507470"/>
    </source>
</evidence>
<keyword evidence="4" id="KW-0406">Ion transport</keyword>
<comment type="subcellular location">
    <subcellularLocation>
        <location evidence="4">Membrane</location>
        <topology evidence="4">Multi-pass membrane protein</topology>
    </subcellularLocation>
</comment>
<evidence type="ECO:0000256" key="3">
    <source>
        <dbReference type="ARBA" id="ARBA00023136"/>
    </source>
</evidence>
<evidence type="ECO:0000256" key="1">
    <source>
        <dbReference type="ARBA" id="ARBA00022692"/>
    </source>
</evidence>
<dbReference type="GO" id="GO:0016020">
    <property type="term" value="C:membrane"/>
    <property type="evidence" value="ECO:0007669"/>
    <property type="project" value="UniProtKB-SubCell"/>
</dbReference>
<comment type="similarity">
    <text evidence="4">Belongs to the copper transporter (Ctr) (TC 1.A.56) family. SLC31A subfamily.</text>
</comment>
<dbReference type="AlphaFoldDB" id="A0A6J8BFM7"/>
<keyword evidence="4" id="KW-0186">Copper</keyword>
<keyword evidence="2 4" id="KW-1133">Transmembrane helix</keyword>
<evidence type="ECO:0000256" key="4">
    <source>
        <dbReference type="RuleBase" id="RU367022"/>
    </source>
</evidence>
<keyword evidence="4" id="KW-0813">Transport</keyword>
<name>A0A6J8BFM7_MYTCO</name>